<name>A0A931DHG0_9ACTN</name>
<reference evidence="3" key="1">
    <citation type="submission" date="2020-11" db="EMBL/GenBank/DDBJ databases">
        <title>Sequencing the genomes of 1000 actinobacteria strains.</title>
        <authorList>
            <person name="Klenk H.-P."/>
        </authorList>
    </citation>
    <scope>NUCLEOTIDE SEQUENCE</scope>
    <source>
        <strain evidence="3">DSM 43175</strain>
    </source>
</reference>
<keyword evidence="4" id="KW-1185">Reference proteome</keyword>
<evidence type="ECO:0000313" key="3">
    <source>
        <dbReference type="EMBL" id="MBG6088839.1"/>
    </source>
</evidence>
<dbReference type="AlphaFoldDB" id="A0A931DHG0"/>
<dbReference type="Gene3D" id="3.90.75.20">
    <property type="match status" value="1"/>
</dbReference>
<feature type="region of interest" description="Disordered" evidence="1">
    <location>
        <begin position="23"/>
        <end position="45"/>
    </location>
</feature>
<proteinExistence type="predicted"/>
<evidence type="ECO:0000259" key="2">
    <source>
        <dbReference type="Pfam" id="PF13392"/>
    </source>
</evidence>
<dbReference type="RefSeq" id="WP_197011516.1">
    <property type="nucleotide sequence ID" value="NZ_BAABES010000005.1"/>
</dbReference>
<comment type="caution">
    <text evidence="3">The sequence shown here is derived from an EMBL/GenBank/DDBJ whole genome shotgun (WGS) entry which is preliminary data.</text>
</comment>
<feature type="compositionally biased region" description="Basic and acidic residues" evidence="1">
    <location>
        <begin position="23"/>
        <end position="39"/>
    </location>
</feature>
<gene>
    <name evidence="3" type="ORF">IW256_002952</name>
</gene>
<organism evidence="3 4">
    <name type="scientific">Actinomadura viridis</name>
    <dbReference type="NCBI Taxonomy" id="58110"/>
    <lineage>
        <taxon>Bacteria</taxon>
        <taxon>Bacillati</taxon>
        <taxon>Actinomycetota</taxon>
        <taxon>Actinomycetes</taxon>
        <taxon>Streptosporangiales</taxon>
        <taxon>Thermomonosporaceae</taxon>
        <taxon>Actinomadura</taxon>
    </lineage>
</organism>
<accession>A0A931DHG0</accession>
<dbReference type="InterPro" id="IPR003615">
    <property type="entry name" value="HNH_nuc"/>
</dbReference>
<feature type="domain" description="HNH nuclease" evidence="2">
    <location>
        <begin position="4"/>
        <end position="42"/>
    </location>
</feature>
<dbReference type="Proteomes" id="UP000614047">
    <property type="component" value="Unassembled WGS sequence"/>
</dbReference>
<evidence type="ECO:0000313" key="4">
    <source>
        <dbReference type="Proteomes" id="UP000614047"/>
    </source>
</evidence>
<dbReference type="EMBL" id="JADOUA010000001">
    <property type="protein sequence ID" value="MBG6088839.1"/>
    <property type="molecule type" value="Genomic_DNA"/>
</dbReference>
<protein>
    <recommendedName>
        <fullName evidence="2">HNH nuclease domain-containing protein</fullName>
    </recommendedName>
</protein>
<evidence type="ECO:0000256" key="1">
    <source>
        <dbReference type="SAM" id="MobiDB-lite"/>
    </source>
</evidence>
<dbReference type="Pfam" id="PF13392">
    <property type="entry name" value="HNH_3"/>
    <property type="match status" value="1"/>
</dbReference>
<sequence length="73" mass="8384">MPEHRLVMEGILGRRLIPRIENEHHKNGVRDDNRPENLELRSSVQPKGQRVSDLLAFAREITEQYGDVPDAAL</sequence>